<feature type="compositionally biased region" description="Polar residues" evidence="1">
    <location>
        <begin position="716"/>
        <end position="730"/>
    </location>
</feature>
<feature type="signal peptide" evidence="2">
    <location>
        <begin position="1"/>
        <end position="24"/>
    </location>
</feature>
<feature type="region of interest" description="Disordered" evidence="1">
    <location>
        <begin position="554"/>
        <end position="766"/>
    </location>
</feature>
<feature type="compositionally biased region" description="Low complexity" evidence="1">
    <location>
        <begin position="747"/>
        <end position="757"/>
    </location>
</feature>
<feature type="region of interest" description="Disordered" evidence="1">
    <location>
        <begin position="75"/>
        <end position="133"/>
    </location>
</feature>
<feature type="region of interest" description="Disordered" evidence="1">
    <location>
        <begin position="863"/>
        <end position="1021"/>
    </location>
</feature>
<feature type="compositionally biased region" description="Low complexity" evidence="1">
    <location>
        <begin position="867"/>
        <end position="890"/>
    </location>
</feature>
<accession>A0A0G4GF93</accession>
<reference evidence="3" key="1">
    <citation type="submission" date="2014-11" db="EMBL/GenBank/DDBJ databases">
        <authorList>
            <person name="Otto D Thomas"/>
            <person name="Naeem Raeece"/>
        </authorList>
    </citation>
    <scope>NUCLEOTIDE SEQUENCE</scope>
</reference>
<name>A0A0G4GF93_9ALVE</name>
<feature type="compositionally biased region" description="Basic and acidic residues" evidence="1">
    <location>
        <begin position="653"/>
        <end position="674"/>
    </location>
</feature>
<feature type="compositionally biased region" description="Basic residues" evidence="1">
    <location>
        <begin position="625"/>
        <end position="634"/>
    </location>
</feature>
<evidence type="ECO:0000256" key="2">
    <source>
        <dbReference type="SAM" id="SignalP"/>
    </source>
</evidence>
<feature type="compositionally biased region" description="Basic residues" evidence="1">
    <location>
        <begin position="607"/>
        <end position="616"/>
    </location>
</feature>
<feature type="region of interest" description="Disordered" evidence="1">
    <location>
        <begin position="782"/>
        <end position="801"/>
    </location>
</feature>
<feature type="compositionally biased region" description="Polar residues" evidence="1">
    <location>
        <begin position="675"/>
        <end position="695"/>
    </location>
</feature>
<feature type="compositionally biased region" description="Basic residues" evidence="1">
    <location>
        <begin position="87"/>
        <end position="108"/>
    </location>
</feature>
<feature type="chain" id="PRO_5005189913" evidence="2">
    <location>
        <begin position="25"/>
        <end position="1069"/>
    </location>
</feature>
<keyword evidence="2" id="KW-0732">Signal</keyword>
<organism evidence="3">
    <name type="scientific">Chromera velia CCMP2878</name>
    <dbReference type="NCBI Taxonomy" id="1169474"/>
    <lineage>
        <taxon>Eukaryota</taxon>
        <taxon>Sar</taxon>
        <taxon>Alveolata</taxon>
        <taxon>Colpodellida</taxon>
        <taxon>Chromeraceae</taxon>
        <taxon>Chromera</taxon>
    </lineage>
</organism>
<dbReference type="VEuPathDB" id="CryptoDB:Cvel_21636"/>
<gene>
    <name evidence="3" type="ORF">Cvel_21636</name>
</gene>
<feature type="compositionally biased region" description="Acidic residues" evidence="1">
    <location>
        <begin position="115"/>
        <end position="130"/>
    </location>
</feature>
<feature type="compositionally biased region" description="Basic and acidic residues" evidence="1">
    <location>
        <begin position="635"/>
        <end position="646"/>
    </location>
</feature>
<dbReference type="EMBL" id="CDMZ01001155">
    <property type="protein sequence ID" value="CEM28212.1"/>
    <property type="molecule type" value="Genomic_DNA"/>
</dbReference>
<feature type="compositionally biased region" description="Basic and acidic residues" evidence="1">
    <location>
        <begin position="696"/>
        <end position="715"/>
    </location>
</feature>
<proteinExistence type="predicted"/>
<dbReference type="AlphaFoldDB" id="A0A0G4GF93"/>
<evidence type="ECO:0000256" key="1">
    <source>
        <dbReference type="SAM" id="MobiDB-lite"/>
    </source>
</evidence>
<feature type="compositionally biased region" description="Basic and acidic residues" evidence="1">
    <location>
        <begin position="584"/>
        <end position="593"/>
    </location>
</feature>
<feature type="compositionally biased region" description="Low complexity" evidence="1">
    <location>
        <begin position="972"/>
        <end position="983"/>
    </location>
</feature>
<protein>
    <submittedName>
        <fullName evidence="3">Uncharacterized protein</fullName>
    </submittedName>
</protein>
<evidence type="ECO:0000313" key="3">
    <source>
        <dbReference type="EMBL" id="CEM28212.1"/>
    </source>
</evidence>
<sequence>MVVGLIFLSFVLGTLVLSPAGGSALLPPLREGSEEKVAPKPHAVEAEVASDGGVSFSTTGDNGVAFVEKSVQHEKDSLSTLGEGKEKHKQHSKHKHRAHSHAHAHAQVHAKQSTEEDTTEEEPANSEAEDAAAATAAELNPQKFYARPLYQAVLEVENQPRIEEQPGNRHPASGVYDLLMEARHEYVDSLGLMYDQRCVNLAEELAKEGNEGVRRDTMREAVDRAGEISPTFVFGSLRLQGTTFAAELYEEQDCHDAAWELKLSDAMEEVPAEAEVLTRMFMPNWDVLNGALVEEKVPAFFWRMTTKSVNAHYEDAVIMDLSAPTFDKLRPMDPTPHTPIGENKFCACPAVTDDEGKEEYPGPDKKSYSRLWGMMAHELKEIMSNAGINATVHAHPISDDLKIAILKALVSEANKGDQADGNKELKLMDTVFLEMGFDAVDGYATDSDSTDEDVNGDRREAVREAYSVMREFLRSEGKRIVKLPHVNPCENTNSPGVRGIRSIKLWDLVSQVSEVVTSGEDLNMPVQAQATEPCTPATLRMVGGGSSFLQMEGFSERRKKGQRGGSRSPQRAAGGIGETLEGNPEEHSEREPPEGGEESGSTEARPQKAHRKRHRMRKEDLRKEEKRRRRRRREKAQGEGRKRLPEENDDLVEDSHVERGTETHSEVQTPRETEGVTVSSQGTKSQPSLTVPETRSTARRDGQAAFLEKEKDAQTIHESSGTNHVPSLSPNGDRDRTGNAIGSQIHSSSESASSSSSSPPPPSYEEKILHRSSVSLQTAQKVQDANQKGKSETKRTTATKAHAANCKDQAFCVEIFGADVKPSAFWPDCTKEIGTFPGYDESEYATDKVSDACPYTCENAILTPTPSHGSSRENGSGEESVSVSEGEAAGIRGGMERRGRETEGWSGGSSRTDRFGISGQEESSALSASDPGQEGERSSEKSGGGTPQDRKFAVSNGCSGGSGSPSGEDGEASSSSFPGCSAGSERRGLFGTATDTLQRGEEHEPPAPYRPSPPYASKGDRMHIEMNNERVKPPPYEESWSMMMMYWGAGAQYEQLSGDLTSPWEVLVV</sequence>
<feature type="compositionally biased region" description="Basic and acidic residues" evidence="1">
    <location>
        <begin position="894"/>
        <end position="903"/>
    </location>
</feature>